<dbReference type="InterPro" id="IPR033948">
    <property type="entry name" value="ETF_beta_N"/>
</dbReference>
<evidence type="ECO:0000313" key="10">
    <source>
        <dbReference type="EMBL" id="MDP9897587.1"/>
    </source>
</evidence>
<dbReference type="FunFam" id="3.40.50.620:FF:000011">
    <property type="entry name" value="Electron transfer flavoprotein subunit beta"/>
    <property type="match status" value="1"/>
</dbReference>
<dbReference type="PANTHER" id="PTHR21294">
    <property type="entry name" value="ELECTRON TRANSFER FLAVOPROTEIN BETA-SUBUNIT"/>
    <property type="match status" value="1"/>
</dbReference>
<name>A0AAW8D9A8_9BURK</name>
<dbReference type="GO" id="GO:0046395">
    <property type="term" value="P:carboxylic acid catabolic process"/>
    <property type="evidence" value="ECO:0007669"/>
    <property type="project" value="UniProtKB-ARBA"/>
</dbReference>
<comment type="cofactor">
    <cofactor evidence="8">
        <name>AMP</name>
        <dbReference type="ChEBI" id="CHEBI:456215"/>
    </cofactor>
</comment>
<dbReference type="Gene3D" id="3.40.50.620">
    <property type="entry name" value="HUPs"/>
    <property type="match status" value="1"/>
</dbReference>
<proteinExistence type="inferred from homology"/>
<keyword evidence="5" id="KW-0249">Electron transport</keyword>
<evidence type="ECO:0000256" key="2">
    <source>
        <dbReference type="ARBA" id="ARBA00011355"/>
    </source>
</evidence>
<evidence type="ECO:0000256" key="6">
    <source>
        <dbReference type="ARBA" id="ARBA00025649"/>
    </source>
</evidence>
<organism evidence="10 11">
    <name type="scientific">Variovorax boronicumulans</name>
    <dbReference type="NCBI Taxonomy" id="436515"/>
    <lineage>
        <taxon>Bacteria</taxon>
        <taxon>Pseudomonadati</taxon>
        <taxon>Pseudomonadota</taxon>
        <taxon>Betaproteobacteria</taxon>
        <taxon>Burkholderiales</taxon>
        <taxon>Comamonadaceae</taxon>
        <taxon>Variovorax</taxon>
    </lineage>
</organism>
<evidence type="ECO:0000256" key="7">
    <source>
        <dbReference type="ARBA" id="ARBA00042002"/>
    </source>
</evidence>
<dbReference type="EMBL" id="JAUSRD010000030">
    <property type="protein sequence ID" value="MDP9897587.1"/>
    <property type="molecule type" value="Genomic_DNA"/>
</dbReference>
<comment type="function">
    <text evidence="6">The electron transfer flavoprotein serves as a specific electron acceptor for other dehydrogenases. It transfers the electrons to the main respiratory chain via ETF-ubiquinone oxidoreductase (ETF dehydrogenase).</text>
</comment>
<dbReference type="RefSeq" id="WP_307687461.1">
    <property type="nucleotide sequence ID" value="NZ_JAUSRD010000030.1"/>
</dbReference>
<evidence type="ECO:0000256" key="5">
    <source>
        <dbReference type="ARBA" id="ARBA00022982"/>
    </source>
</evidence>
<evidence type="ECO:0000313" key="11">
    <source>
        <dbReference type="Proteomes" id="UP001242045"/>
    </source>
</evidence>
<evidence type="ECO:0000256" key="3">
    <source>
        <dbReference type="ARBA" id="ARBA00016797"/>
    </source>
</evidence>
<evidence type="ECO:0000259" key="9">
    <source>
        <dbReference type="SMART" id="SM00893"/>
    </source>
</evidence>
<dbReference type="InterPro" id="IPR014729">
    <property type="entry name" value="Rossmann-like_a/b/a_fold"/>
</dbReference>
<evidence type="ECO:0000256" key="4">
    <source>
        <dbReference type="ARBA" id="ARBA00022448"/>
    </source>
</evidence>
<gene>
    <name evidence="10" type="ORF">J2W31_006734</name>
</gene>
<dbReference type="PANTHER" id="PTHR21294:SF8">
    <property type="entry name" value="ELECTRON TRANSFER FLAVOPROTEIN SUBUNIT BETA"/>
    <property type="match status" value="1"/>
</dbReference>
<keyword evidence="4" id="KW-0813">Transport</keyword>
<sequence>MKVLVPVKRVVDYNVKVRVKSDGTGVDIANVKMSMNPFDEIAVEEAVRLKEKGVVTEVIAVSCGDAKCQETLRTAMAIGADRGILVETTEELQPLAVAKLLKALVDKEQPQLIILGKQAIDDDANQTGQMLAALADLPQATFASKVDLAADKVTVAREVDGGMETLTLTLPAVITTDLRLNEPRYVTLPNIMKAKKKQLDVFKPEDLGVDVKPRLKTLKVSEPPKRGAGIKVPDVATLVDKLKNEAKVI</sequence>
<dbReference type="InterPro" id="IPR014730">
    <property type="entry name" value="ETF_a/b_N"/>
</dbReference>
<dbReference type="Pfam" id="PF01012">
    <property type="entry name" value="ETF"/>
    <property type="match status" value="1"/>
</dbReference>
<reference evidence="10" key="1">
    <citation type="submission" date="2023-07" db="EMBL/GenBank/DDBJ databases">
        <title>Sorghum-associated microbial communities from plants grown in Nebraska, USA.</title>
        <authorList>
            <person name="Schachtman D."/>
        </authorList>
    </citation>
    <scope>NUCLEOTIDE SEQUENCE</scope>
    <source>
        <strain evidence="10">DS3754</strain>
    </source>
</reference>
<dbReference type="GO" id="GO:0009055">
    <property type="term" value="F:electron transfer activity"/>
    <property type="evidence" value="ECO:0007669"/>
    <property type="project" value="InterPro"/>
</dbReference>
<dbReference type="InterPro" id="IPR000049">
    <property type="entry name" value="ET-Flavoprotein_bsu_CS"/>
</dbReference>
<dbReference type="Proteomes" id="UP001242045">
    <property type="component" value="Unassembled WGS sequence"/>
</dbReference>
<dbReference type="AlphaFoldDB" id="A0AAW8D9A8"/>
<comment type="similarity">
    <text evidence="1">Belongs to the ETF beta-subunit/FixA family.</text>
</comment>
<dbReference type="SMART" id="SM00893">
    <property type="entry name" value="ETF"/>
    <property type="match status" value="1"/>
</dbReference>
<dbReference type="PIRSF" id="PIRSF000090">
    <property type="entry name" value="Beta-ETF"/>
    <property type="match status" value="1"/>
</dbReference>
<feature type="domain" description="Electron transfer flavoprotein alpha/beta-subunit N-terminal" evidence="9">
    <location>
        <begin position="23"/>
        <end position="211"/>
    </location>
</feature>
<evidence type="ECO:0000256" key="1">
    <source>
        <dbReference type="ARBA" id="ARBA00007557"/>
    </source>
</evidence>
<dbReference type="InterPro" id="IPR012255">
    <property type="entry name" value="ETF_b"/>
</dbReference>
<dbReference type="CDD" id="cd01714">
    <property type="entry name" value="ETF_beta"/>
    <property type="match status" value="1"/>
</dbReference>
<dbReference type="SUPFAM" id="SSF52402">
    <property type="entry name" value="Adenine nucleotide alpha hydrolases-like"/>
    <property type="match status" value="1"/>
</dbReference>
<accession>A0AAW8D9A8</accession>
<comment type="caution">
    <text evidence="10">The sequence shown here is derived from an EMBL/GenBank/DDBJ whole genome shotgun (WGS) entry which is preliminary data.</text>
</comment>
<protein>
    <recommendedName>
        <fullName evidence="3">Electron transfer flavoprotein subunit beta</fullName>
    </recommendedName>
    <alternativeName>
        <fullName evidence="7">Electron transfer flavoprotein small subunit</fullName>
    </alternativeName>
</protein>
<dbReference type="PROSITE" id="PS01065">
    <property type="entry name" value="ETF_BETA"/>
    <property type="match status" value="1"/>
</dbReference>
<comment type="subunit">
    <text evidence="2">Heterodimer of an alpha and a beta subunit.</text>
</comment>
<evidence type="ECO:0000256" key="8">
    <source>
        <dbReference type="ARBA" id="ARBA00049933"/>
    </source>
</evidence>